<dbReference type="InterPro" id="IPR016032">
    <property type="entry name" value="Sig_transdc_resp-reg_C-effctor"/>
</dbReference>
<dbReference type="PRINTS" id="PR00038">
    <property type="entry name" value="HTHLUXR"/>
</dbReference>
<evidence type="ECO:0000313" key="9">
    <source>
        <dbReference type="Proteomes" id="UP000602124"/>
    </source>
</evidence>
<proteinExistence type="predicted"/>
<dbReference type="Gene3D" id="3.40.50.2300">
    <property type="match status" value="1"/>
</dbReference>
<accession>A0A934MJI5</accession>
<sequence length="224" mass="24537">MHRIAIVDDSVLLREGLGRLIEEAGFTLAAAFGSGAELLAAMPGLEVDLLIMDVRMPPTFTDEGLRLAIQLRSNTPRLPVLILSQFVESLYAQELFANGQGFVGYLLKDRLVSIDALYDAIERIIAGGTVLDPEVVSTLINARQDPLVWLTSREKDVLGAMAEGLTNQGIANRLNIGLGTVEKHATEIFSKLELNSDTHDHRRVLAVLTWLRKSAHVDRFGQPG</sequence>
<keyword evidence="3" id="KW-0238">DNA-binding</keyword>
<dbReference type="CDD" id="cd17535">
    <property type="entry name" value="REC_NarL-like"/>
    <property type="match status" value="1"/>
</dbReference>
<gene>
    <name evidence="8" type="ORF">JEQ47_00110</name>
</gene>
<evidence type="ECO:0000256" key="5">
    <source>
        <dbReference type="PROSITE-ProRule" id="PRU00169"/>
    </source>
</evidence>
<dbReference type="SMART" id="SM00448">
    <property type="entry name" value="REC"/>
    <property type="match status" value="1"/>
</dbReference>
<dbReference type="EMBL" id="JAEKMH010000001">
    <property type="protein sequence ID" value="MBJ3783105.1"/>
    <property type="molecule type" value="Genomic_DNA"/>
</dbReference>
<dbReference type="PROSITE" id="PS50110">
    <property type="entry name" value="RESPONSE_REGULATORY"/>
    <property type="match status" value="1"/>
</dbReference>
<dbReference type="InterPro" id="IPR011006">
    <property type="entry name" value="CheY-like_superfamily"/>
</dbReference>
<evidence type="ECO:0000259" key="6">
    <source>
        <dbReference type="PROSITE" id="PS50043"/>
    </source>
</evidence>
<feature type="modified residue" description="4-aspartylphosphate" evidence="5">
    <location>
        <position position="53"/>
    </location>
</feature>
<keyword evidence="1 5" id="KW-0597">Phosphoprotein</keyword>
<dbReference type="InterPro" id="IPR001789">
    <property type="entry name" value="Sig_transdc_resp-reg_receiver"/>
</dbReference>
<evidence type="ECO:0000256" key="2">
    <source>
        <dbReference type="ARBA" id="ARBA00023015"/>
    </source>
</evidence>
<protein>
    <submittedName>
        <fullName evidence="8">Response regulator transcription factor</fullName>
    </submittedName>
</protein>
<keyword evidence="4" id="KW-0804">Transcription</keyword>
<evidence type="ECO:0000256" key="4">
    <source>
        <dbReference type="ARBA" id="ARBA00023163"/>
    </source>
</evidence>
<dbReference type="Pfam" id="PF00196">
    <property type="entry name" value="GerE"/>
    <property type="match status" value="1"/>
</dbReference>
<dbReference type="InterPro" id="IPR058245">
    <property type="entry name" value="NreC/VraR/RcsB-like_REC"/>
</dbReference>
<feature type="domain" description="Response regulatory" evidence="7">
    <location>
        <begin position="3"/>
        <end position="123"/>
    </location>
</feature>
<dbReference type="SUPFAM" id="SSF52172">
    <property type="entry name" value="CheY-like"/>
    <property type="match status" value="1"/>
</dbReference>
<name>A0A934MJI5_9HYPH</name>
<dbReference type="CDD" id="cd06170">
    <property type="entry name" value="LuxR_C_like"/>
    <property type="match status" value="1"/>
</dbReference>
<dbReference type="Proteomes" id="UP000602124">
    <property type="component" value="Unassembled WGS sequence"/>
</dbReference>
<comment type="caution">
    <text evidence="8">The sequence shown here is derived from an EMBL/GenBank/DDBJ whole genome shotgun (WGS) entry which is preliminary data.</text>
</comment>
<evidence type="ECO:0000313" key="8">
    <source>
        <dbReference type="EMBL" id="MBJ3783105.1"/>
    </source>
</evidence>
<dbReference type="GO" id="GO:0000160">
    <property type="term" value="P:phosphorelay signal transduction system"/>
    <property type="evidence" value="ECO:0007669"/>
    <property type="project" value="InterPro"/>
</dbReference>
<reference evidence="8" key="1">
    <citation type="submission" date="2020-12" db="EMBL/GenBank/DDBJ databases">
        <title>Devosia sp. MSA67 isolated from Mo River.</title>
        <authorList>
            <person name="Ma F."/>
            <person name="Zi Z."/>
        </authorList>
    </citation>
    <scope>NUCLEOTIDE SEQUENCE</scope>
    <source>
        <strain evidence="8">MSA67</strain>
    </source>
</reference>
<dbReference type="SUPFAM" id="SSF46894">
    <property type="entry name" value="C-terminal effector domain of the bipartite response regulators"/>
    <property type="match status" value="1"/>
</dbReference>
<keyword evidence="2" id="KW-0805">Transcription regulation</keyword>
<dbReference type="PANTHER" id="PTHR43214:SF24">
    <property type="entry name" value="TRANSCRIPTIONAL REGULATORY PROTEIN NARL-RELATED"/>
    <property type="match status" value="1"/>
</dbReference>
<feature type="domain" description="HTH luxR-type" evidence="6">
    <location>
        <begin position="143"/>
        <end position="208"/>
    </location>
</feature>
<dbReference type="PROSITE" id="PS50043">
    <property type="entry name" value="HTH_LUXR_2"/>
    <property type="match status" value="1"/>
</dbReference>
<organism evidence="8 9">
    <name type="scientific">Devosia sediminis</name>
    <dbReference type="NCBI Taxonomy" id="2798801"/>
    <lineage>
        <taxon>Bacteria</taxon>
        <taxon>Pseudomonadati</taxon>
        <taxon>Pseudomonadota</taxon>
        <taxon>Alphaproteobacteria</taxon>
        <taxon>Hyphomicrobiales</taxon>
        <taxon>Devosiaceae</taxon>
        <taxon>Devosia</taxon>
    </lineage>
</organism>
<dbReference type="InterPro" id="IPR039420">
    <property type="entry name" value="WalR-like"/>
</dbReference>
<dbReference type="InterPro" id="IPR000792">
    <property type="entry name" value="Tscrpt_reg_LuxR_C"/>
</dbReference>
<evidence type="ECO:0000256" key="3">
    <source>
        <dbReference type="ARBA" id="ARBA00023125"/>
    </source>
</evidence>
<dbReference type="AlphaFoldDB" id="A0A934MJI5"/>
<dbReference type="GO" id="GO:0006355">
    <property type="term" value="P:regulation of DNA-templated transcription"/>
    <property type="evidence" value="ECO:0007669"/>
    <property type="project" value="InterPro"/>
</dbReference>
<dbReference type="Pfam" id="PF00072">
    <property type="entry name" value="Response_reg"/>
    <property type="match status" value="1"/>
</dbReference>
<evidence type="ECO:0000256" key="1">
    <source>
        <dbReference type="ARBA" id="ARBA00022553"/>
    </source>
</evidence>
<keyword evidence="9" id="KW-1185">Reference proteome</keyword>
<evidence type="ECO:0000259" key="7">
    <source>
        <dbReference type="PROSITE" id="PS50110"/>
    </source>
</evidence>
<dbReference type="PANTHER" id="PTHR43214">
    <property type="entry name" value="TWO-COMPONENT RESPONSE REGULATOR"/>
    <property type="match status" value="1"/>
</dbReference>
<dbReference type="GO" id="GO:0003677">
    <property type="term" value="F:DNA binding"/>
    <property type="evidence" value="ECO:0007669"/>
    <property type="project" value="UniProtKB-KW"/>
</dbReference>
<dbReference type="SMART" id="SM00421">
    <property type="entry name" value="HTH_LUXR"/>
    <property type="match status" value="1"/>
</dbReference>